<dbReference type="EMBL" id="MLJI01000002">
    <property type="protein sequence ID" value="ORM89733.1"/>
    <property type="molecule type" value="Genomic_DNA"/>
</dbReference>
<dbReference type="STRING" id="55209.HA50_24330"/>
<evidence type="ECO:0000313" key="1">
    <source>
        <dbReference type="EMBL" id="ORM89733.1"/>
    </source>
</evidence>
<dbReference type="AlphaFoldDB" id="A0A1X1ELM1"/>
<comment type="caution">
    <text evidence="1">The sequence shown here is derived from an EMBL/GenBank/DDBJ whole genome shotgun (WGS) entry which is preliminary data.</text>
</comment>
<proteinExistence type="predicted"/>
<organism evidence="1 2">
    <name type="scientific">Pantoea cypripedii</name>
    <name type="common">Pectobacterium cypripedii</name>
    <name type="synonym">Erwinia cypripedii</name>
    <dbReference type="NCBI Taxonomy" id="55209"/>
    <lineage>
        <taxon>Bacteria</taxon>
        <taxon>Pseudomonadati</taxon>
        <taxon>Pseudomonadota</taxon>
        <taxon>Gammaproteobacteria</taxon>
        <taxon>Enterobacterales</taxon>
        <taxon>Erwiniaceae</taxon>
        <taxon>Pantoea</taxon>
    </lineage>
</organism>
<evidence type="ECO:0000313" key="2">
    <source>
        <dbReference type="Proteomes" id="UP000193749"/>
    </source>
</evidence>
<reference evidence="1 2" key="1">
    <citation type="journal article" date="2017" name="Antonie Van Leeuwenhoek">
        <title>Phylogenomic resolution of the bacterial genus Pantoea and its relationship with Erwinia and Tatumella.</title>
        <authorList>
            <person name="Palmer M."/>
            <person name="Steenkamp E.T."/>
            <person name="Coetzee M.P."/>
            <person name="Chan W.Y."/>
            <person name="van Zyl E."/>
            <person name="De Maayer P."/>
            <person name="Coutinho T.A."/>
            <person name="Blom J."/>
            <person name="Smits T.H."/>
            <person name="Duffy B."/>
            <person name="Venter S.N."/>
        </authorList>
    </citation>
    <scope>NUCLEOTIDE SEQUENCE [LARGE SCALE GENOMIC DNA]</scope>
    <source>
        <strain evidence="1 2">LMG 2657</strain>
    </source>
</reference>
<gene>
    <name evidence="1" type="ORF">HA50_24330</name>
</gene>
<name>A0A1X1ELM1_PANCY</name>
<keyword evidence="2" id="KW-1185">Reference proteome</keyword>
<protein>
    <submittedName>
        <fullName evidence="1">Uncharacterized protein</fullName>
    </submittedName>
</protein>
<sequence>MMKRFIKNSCIQLVVAKELFINRARFLVVKNQIVIFSGVKNDGDIDTFDDDIGGEMTSGCVEV</sequence>
<dbReference type="Proteomes" id="UP000193749">
    <property type="component" value="Unassembled WGS sequence"/>
</dbReference>
<accession>A0A1X1ELM1</accession>